<protein>
    <recommendedName>
        <fullName evidence="7">Aspartate carbamoyltransferase</fullName>
        <ecNumber evidence="7">2.1.3.2</ecNumber>
    </recommendedName>
    <alternativeName>
        <fullName evidence="7">Aspartate transcarbamylase</fullName>
        <shortName evidence="7">ATCase</shortName>
    </alternativeName>
</protein>
<organism evidence="10 11">
    <name type="scientific">Paractinoplanes bogorensis</name>
    <dbReference type="NCBI Taxonomy" id="1610840"/>
    <lineage>
        <taxon>Bacteria</taxon>
        <taxon>Bacillati</taxon>
        <taxon>Actinomycetota</taxon>
        <taxon>Actinomycetes</taxon>
        <taxon>Micromonosporales</taxon>
        <taxon>Micromonosporaceae</taxon>
        <taxon>Paractinoplanes</taxon>
    </lineage>
</organism>
<feature type="binding site" evidence="7">
    <location>
        <position position="166"/>
    </location>
    <ligand>
        <name>L-aspartate</name>
        <dbReference type="ChEBI" id="CHEBI:29991"/>
    </ligand>
</feature>
<feature type="binding site" evidence="7">
    <location>
        <position position="55"/>
    </location>
    <ligand>
        <name>carbamoyl phosphate</name>
        <dbReference type="ChEBI" id="CHEBI:58228"/>
    </ligand>
</feature>
<gene>
    <name evidence="7" type="primary">pyrB</name>
    <name evidence="10" type="ORF">KOI35_24810</name>
</gene>
<reference evidence="10 11" key="1">
    <citation type="submission" date="2021-06" db="EMBL/GenBank/DDBJ databases">
        <title>Actinoplanes lichenicola sp. nov., and Actinoplanes ovalisporus sp. nov., isolated from lichen in Thailand.</title>
        <authorList>
            <person name="Saeng-In P."/>
            <person name="Kanchanasin P."/>
            <person name="Yuki M."/>
            <person name="Kudo T."/>
            <person name="Ohkuma M."/>
            <person name="Phongsopitanun W."/>
            <person name="Tanasupawat S."/>
        </authorList>
    </citation>
    <scope>NUCLEOTIDE SEQUENCE [LARGE SCALE GENOMIC DNA]</scope>
    <source>
        <strain evidence="10 11">NBRC 110975</strain>
    </source>
</reference>
<keyword evidence="4 7" id="KW-0665">Pyrimidine biosynthesis</keyword>
<comment type="catalytic activity">
    <reaction evidence="6 7">
        <text>carbamoyl phosphate + L-aspartate = N-carbamoyl-L-aspartate + phosphate + H(+)</text>
        <dbReference type="Rhea" id="RHEA:20013"/>
        <dbReference type="ChEBI" id="CHEBI:15378"/>
        <dbReference type="ChEBI" id="CHEBI:29991"/>
        <dbReference type="ChEBI" id="CHEBI:32814"/>
        <dbReference type="ChEBI" id="CHEBI:43474"/>
        <dbReference type="ChEBI" id="CHEBI:58228"/>
        <dbReference type="EC" id="2.1.3.2"/>
    </reaction>
</comment>
<dbReference type="InterPro" id="IPR002082">
    <property type="entry name" value="Asp_carbamoyltransf"/>
</dbReference>
<evidence type="ECO:0000256" key="4">
    <source>
        <dbReference type="ARBA" id="ARBA00022975"/>
    </source>
</evidence>
<dbReference type="SUPFAM" id="SSF53671">
    <property type="entry name" value="Aspartate/ornithine carbamoyltransferase"/>
    <property type="match status" value="1"/>
</dbReference>
<evidence type="ECO:0000259" key="8">
    <source>
        <dbReference type="Pfam" id="PF00185"/>
    </source>
</evidence>
<comment type="function">
    <text evidence="5 7">Catalyzes the condensation of carbamoyl phosphate and aspartate to form carbamoyl aspartate and inorganic phosphate, the committed step in the de novo pyrimidine nucleotide biosynthesis pathway.</text>
</comment>
<evidence type="ECO:0000256" key="7">
    <source>
        <dbReference type="HAMAP-Rule" id="MF_00001"/>
    </source>
</evidence>
<feature type="binding site" evidence="7">
    <location>
        <position position="133"/>
    </location>
    <ligand>
        <name>carbamoyl phosphate</name>
        <dbReference type="ChEBI" id="CHEBI:58228"/>
    </ligand>
</feature>
<evidence type="ECO:0000256" key="3">
    <source>
        <dbReference type="ARBA" id="ARBA00022679"/>
    </source>
</evidence>
<dbReference type="PANTHER" id="PTHR45753:SF6">
    <property type="entry name" value="ASPARTATE CARBAMOYLTRANSFERASE"/>
    <property type="match status" value="1"/>
</dbReference>
<comment type="caution">
    <text evidence="10">The sequence shown here is derived from an EMBL/GenBank/DDBJ whole genome shotgun (WGS) entry which is preliminary data.</text>
</comment>
<feature type="binding site" evidence="7">
    <location>
        <position position="223"/>
    </location>
    <ligand>
        <name>L-aspartate</name>
        <dbReference type="ChEBI" id="CHEBI:29991"/>
    </ligand>
</feature>
<dbReference type="NCBIfam" id="NF002032">
    <property type="entry name" value="PRK00856.1"/>
    <property type="match status" value="1"/>
</dbReference>
<accession>A0ABS5YX98</accession>
<dbReference type="InterPro" id="IPR036901">
    <property type="entry name" value="Asp/Orn_carbamoylTrfase_sf"/>
</dbReference>
<dbReference type="EMBL" id="JAHKKG010000007">
    <property type="protein sequence ID" value="MBU2666735.1"/>
    <property type="molecule type" value="Genomic_DNA"/>
</dbReference>
<feature type="binding site" evidence="7">
    <location>
        <position position="83"/>
    </location>
    <ligand>
        <name>L-aspartate</name>
        <dbReference type="ChEBI" id="CHEBI:29991"/>
    </ligand>
</feature>
<dbReference type="HAMAP" id="MF_00001">
    <property type="entry name" value="Asp_carb_tr"/>
    <property type="match status" value="1"/>
</dbReference>
<dbReference type="Gene3D" id="3.40.50.1370">
    <property type="entry name" value="Aspartate/ornithine carbamoyltransferase"/>
    <property type="match status" value="2"/>
</dbReference>
<evidence type="ECO:0000259" key="9">
    <source>
        <dbReference type="Pfam" id="PF02729"/>
    </source>
</evidence>
<name>A0ABS5YX98_9ACTN</name>
<evidence type="ECO:0000256" key="1">
    <source>
        <dbReference type="ARBA" id="ARBA00004852"/>
    </source>
</evidence>
<feature type="binding site" evidence="7">
    <location>
        <position position="56"/>
    </location>
    <ligand>
        <name>carbamoyl phosphate</name>
        <dbReference type="ChEBI" id="CHEBI:58228"/>
    </ligand>
</feature>
<dbReference type="InterPro" id="IPR006131">
    <property type="entry name" value="Asp_carbamoyltransf_Asp/Orn-bd"/>
</dbReference>
<comment type="pathway">
    <text evidence="1 7">Pyrimidine metabolism; UMP biosynthesis via de novo pathway; (S)-dihydroorotate from bicarbonate: step 2/3.</text>
</comment>
<proteinExistence type="inferred from homology"/>
<dbReference type="Pfam" id="PF02729">
    <property type="entry name" value="OTCace_N"/>
    <property type="match status" value="1"/>
</dbReference>
<keyword evidence="3 7" id="KW-0808">Transferase</keyword>
<dbReference type="PRINTS" id="PR00101">
    <property type="entry name" value="ATCASE"/>
</dbReference>
<sequence>MIKHLRSAADLDAPTATLILDTAAEMAALAGREVKKLPTLRGRTVVNLFYEDSTRTRISFEAAAKRLSADVINFSAKGSSVSKGESLKDTALTLQAMGADAVVIRHPASGAPHRLAAWVDGSVVNAGDGTHEHPTQALLDAYTMRSRLGRLDGLRVAIVGDVLHSRVARSNVLLLTTLGAQVTLVGPPTLIPLDVSAALSPSTKVSYDLDSVLPDMDVVMMLRVQTERMQDSYFPSAREYSRRYGLDLARMRKLPEHAIVMHPGPMNRGMEITPEVADSSRSTIVEQVANGVSARMAVLYLLLGGKA</sequence>
<dbReference type="PANTHER" id="PTHR45753">
    <property type="entry name" value="ORNITHINE CARBAMOYLTRANSFERASE, MITOCHONDRIAL"/>
    <property type="match status" value="1"/>
</dbReference>
<dbReference type="GO" id="GO:0004070">
    <property type="term" value="F:aspartate carbamoyltransferase activity"/>
    <property type="evidence" value="ECO:0007669"/>
    <property type="project" value="UniProtKB-EC"/>
</dbReference>
<keyword evidence="11" id="KW-1185">Reference proteome</keyword>
<feature type="domain" description="Aspartate/ornithine carbamoyltransferase carbamoyl-P binding" evidence="9">
    <location>
        <begin position="3"/>
        <end position="145"/>
    </location>
</feature>
<feature type="binding site" evidence="7">
    <location>
        <position position="264"/>
    </location>
    <ligand>
        <name>carbamoyl phosphate</name>
        <dbReference type="ChEBI" id="CHEBI:58228"/>
    </ligand>
</feature>
<dbReference type="PROSITE" id="PS00097">
    <property type="entry name" value="CARBAMOYLTRANSFERASE"/>
    <property type="match status" value="1"/>
</dbReference>
<dbReference type="NCBIfam" id="TIGR00670">
    <property type="entry name" value="asp_carb_tr"/>
    <property type="match status" value="1"/>
</dbReference>
<comment type="similarity">
    <text evidence="2 7">Belongs to the aspartate/ornithine carbamoyltransferase superfamily. ATCase family.</text>
</comment>
<feature type="binding site" evidence="7">
    <location>
        <position position="136"/>
    </location>
    <ligand>
        <name>carbamoyl phosphate</name>
        <dbReference type="ChEBI" id="CHEBI:58228"/>
    </ligand>
</feature>
<evidence type="ECO:0000313" key="11">
    <source>
        <dbReference type="Proteomes" id="UP001519654"/>
    </source>
</evidence>
<dbReference type="PRINTS" id="PR00100">
    <property type="entry name" value="AOTCASE"/>
</dbReference>
<evidence type="ECO:0000256" key="5">
    <source>
        <dbReference type="ARBA" id="ARBA00043884"/>
    </source>
</evidence>
<evidence type="ECO:0000256" key="6">
    <source>
        <dbReference type="ARBA" id="ARBA00048859"/>
    </source>
</evidence>
<dbReference type="InterPro" id="IPR006130">
    <property type="entry name" value="Asp/Orn_carbamoylTrfase"/>
</dbReference>
<evidence type="ECO:0000256" key="2">
    <source>
        <dbReference type="ARBA" id="ARBA00008896"/>
    </source>
</evidence>
<feature type="domain" description="Aspartate/ornithine carbamoyltransferase Asp/Orn-binding" evidence="8">
    <location>
        <begin position="152"/>
        <end position="302"/>
    </location>
</feature>
<comment type="subunit">
    <text evidence="7">Heterododecamer (2C3:3R2) of six catalytic PyrB chains organized as two trimers (C3), and six regulatory PyrI chains organized as three dimers (R2).</text>
</comment>
<dbReference type="Pfam" id="PF00185">
    <property type="entry name" value="OTCace"/>
    <property type="match status" value="1"/>
</dbReference>
<dbReference type="InterPro" id="IPR006132">
    <property type="entry name" value="Asp/Orn_carbamoyltranf_P-bd"/>
</dbReference>
<dbReference type="Proteomes" id="UP001519654">
    <property type="component" value="Unassembled WGS sequence"/>
</dbReference>
<dbReference type="EC" id="2.1.3.2" evidence="7"/>
<feature type="binding site" evidence="7">
    <location>
        <position position="265"/>
    </location>
    <ligand>
        <name>carbamoyl phosphate</name>
        <dbReference type="ChEBI" id="CHEBI:58228"/>
    </ligand>
</feature>
<feature type="binding site" evidence="7">
    <location>
        <position position="105"/>
    </location>
    <ligand>
        <name>carbamoyl phosphate</name>
        <dbReference type="ChEBI" id="CHEBI:58228"/>
    </ligand>
</feature>
<dbReference type="RefSeq" id="WP_215790536.1">
    <property type="nucleotide sequence ID" value="NZ_JAHKKG010000007.1"/>
</dbReference>
<evidence type="ECO:0000313" key="10">
    <source>
        <dbReference type="EMBL" id="MBU2666735.1"/>
    </source>
</evidence>